<dbReference type="EMBL" id="KQ971312">
    <property type="protein sequence ID" value="KYB29099.1"/>
    <property type="molecule type" value="Genomic_DNA"/>
</dbReference>
<dbReference type="AlphaFoldDB" id="A0A139WM55"/>
<dbReference type="SUPFAM" id="SSF49265">
    <property type="entry name" value="Fibronectin type III"/>
    <property type="match status" value="1"/>
</dbReference>
<dbReference type="GO" id="GO:0030414">
    <property type="term" value="F:peptidase inhibitor activity"/>
    <property type="evidence" value="ECO:0007669"/>
    <property type="project" value="InterPro"/>
</dbReference>
<feature type="chain" id="PRO_5007300201" evidence="2">
    <location>
        <begin position="20"/>
        <end position="466"/>
    </location>
</feature>
<evidence type="ECO:0000256" key="1">
    <source>
        <dbReference type="SAM" id="MobiDB-lite"/>
    </source>
</evidence>
<reference evidence="5 6" key="2">
    <citation type="journal article" date="2010" name="Nucleic Acids Res.">
        <title>BeetleBase in 2010: revisions to provide comprehensive genomic information for Tribolium castaneum.</title>
        <authorList>
            <person name="Kim H.S."/>
            <person name="Murphy T."/>
            <person name="Xia J."/>
            <person name="Caragea D."/>
            <person name="Park Y."/>
            <person name="Beeman R.W."/>
            <person name="Lorenzen M.D."/>
            <person name="Butcher S."/>
            <person name="Manak J.R."/>
            <person name="Brown S.J."/>
        </authorList>
    </citation>
    <scope>GENOME REANNOTATION</scope>
    <source>
        <strain evidence="5 6">Georgia GA2</strain>
    </source>
</reference>
<organism evidence="5 6">
    <name type="scientific">Tribolium castaneum</name>
    <name type="common">Red flour beetle</name>
    <dbReference type="NCBI Taxonomy" id="7070"/>
    <lineage>
        <taxon>Eukaryota</taxon>
        <taxon>Metazoa</taxon>
        <taxon>Ecdysozoa</taxon>
        <taxon>Arthropoda</taxon>
        <taxon>Hexapoda</taxon>
        <taxon>Insecta</taxon>
        <taxon>Pterygota</taxon>
        <taxon>Neoptera</taxon>
        <taxon>Endopterygota</taxon>
        <taxon>Coleoptera</taxon>
        <taxon>Polyphaga</taxon>
        <taxon>Cucujiformia</taxon>
        <taxon>Tenebrionidae</taxon>
        <taxon>Tenebrionidae incertae sedis</taxon>
        <taxon>Tribolium</taxon>
    </lineage>
</organism>
<evidence type="ECO:0000313" key="6">
    <source>
        <dbReference type="Proteomes" id="UP000007266"/>
    </source>
</evidence>
<dbReference type="Pfam" id="PF00041">
    <property type="entry name" value="fn3"/>
    <property type="match status" value="1"/>
</dbReference>
<proteinExistence type="predicted"/>
<dbReference type="STRING" id="7070.A0A139WM55"/>
<reference evidence="5 6" key="1">
    <citation type="journal article" date="2008" name="Nature">
        <title>The genome of the model beetle and pest Tribolium castaneum.</title>
        <authorList>
            <consortium name="Tribolium Genome Sequencing Consortium"/>
            <person name="Richards S."/>
            <person name="Gibbs R.A."/>
            <person name="Weinstock G.M."/>
            <person name="Brown S.J."/>
            <person name="Denell R."/>
            <person name="Beeman R.W."/>
            <person name="Gibbs R."/>
            <person name="Beeman R.W."/>
            <person name="Brown S.J."/>
            <person name="Bucher G."/>
            <person name="Friedrich M."/>
            <person name="Grimmelikhuijzen C.J."/>
            <person name="Klingler M."/>
            <person name="Lorenzen M."/>
            <person name="Richards S."/>
            <person name="Roth S."/>
            <person name="Schroder R."/>
            <person name="Tautz D."/>
            <person name="Zdobnov E.M."/>
            <person name="Muzny D."/>
            <person name="Gibbs R.A."/>
            <person name="Weinstock G.M."/>
            <person name="Attaway T."/>
            <person name="Bell S."/>
            <person name="Buhay C.J."/>
            <person name="Chandrabose M.N."/>
            <person name="Chavez D."/>
            <person name="Clerk-Blankenburg K.P."/>
            <person name="Cree A."/>
            <person name="Dao M."/>
            <person name="Davis C."/>
            <person name="Chacko J."/>
            <person name="Dinh H."/>
            <person name="Dugan-Rocha S."/>
            <person name="Fowler G."/>
            <person name="Garner T.T."/>
            <person name="Garnes J."/>
            <person name="Gnirke A."/>
            <person name="Hawes A."/>
            <person name="Hernandez J."/>
            <person name="Hines S."/>
            <person name="Holder M."/>
            <person name="Hume J."/>
            <person name="Jhangiani S.N."/>
            <person name="Joshi V."/>
            <person name="Khan Z.M."/>
            <person name="Jackson L."/>
            <person name="Kovar C."/>
            <person name="Kowis A."/>
            <person name="Lee S."/>
            <person name="Lewis L.R."/>
            <person name="Margolis J."/>
            <person name="Morgan M."/>
            <person name="Nazareth L.V."/>
            <person name="Nguyen N."/>
            <person name="Okwuonu G."/>
            <person name="Parker D."/>
            <person name="Richards S."/>
            <person name="Ruiz S.J."/>
            <person name="Santibanez J."/>
            <person name="Savard J."/>
            <person name="Scherer S.E."/>
            <person name="Schneider B."/>
            <person name="Sodergren E."/>
            <person name="Tautz D."/>
            <person name="Vattahil S."/>
            <person name="Villasana D."/>
            <person name="White C.S."/>
            <person name="Wright R."/>
            <person name="Park Y."/>
            <person name="Beeman R.W."/>
            <person name="Lord J."/>
            <person name="Oppert B."/>
            <person name="Lorenzen M."/>
            <person name="Brown S."/>
            <person name="Wang L."/>
            <person name="Savard J."/>
            <person name="Tautz D."/>
            <person name="Richards S."/>
            <person name="Weinstock G."/>
            <person name="Gibbs R.A."/>
            <person name="Liu Y."/>
            <person name="Worley K."/>
            <person name="Weinstock G."/>
            <person name="Elsik C.G."/>
            <person name="Reese J.T."/>
            <person name="Elhaik E."/>
            <person name="Landan G."/>
            <person name="Graur D."/>
            <person name="Arensburger P."/>
            <person name="Atkinson P."/>
            <person name="Beeman R.W."/>
            <person name="Beidler J."/>
            <person name="Brown S.J."/>
            <person name="Demuth J.P."/>
            <person name="Drury D.W."/>
            <person name="Du Y.Z."/>
            <person name="Fujiwara H."/>
            <person name="Lorenzen M."/>
            <person name="Maselli V."/>
            <person name="Osanai M."/>
            <person name="Park Y."/>
            <person name="Robertson H.M."/>
            <person name="Tu Z."/>
            <person name="Wang J.J."/>
            <person name="Wang S."/>
            <person name="Richards S."/>
            <person name="Song H."/>
            <person name="Zhang L."/>
            <person name="Sodergren E."/>
            <person name="Werner D."/>
            <person name="Stanke M."/>
            <person name="Morgenstern B."/>
            <person name="Solovyev V."/>
            <person name="Kosarev P."/>
            <person name="Brown G."/>
            <person name="Chen H.C."/>
            <person name="Ermolaeva O."/>
            <person name="Hlavina W."/>
            <person name="Kapustin Y."/>
            <person name="Kiryutin B."/>
            <person name="Kitts P."/>
            <person name="Maglott D."/>
            <person name="Pruitt K."/>
            <person name="Sapojnikov V."/>
            <person name="Souvorov A."/>
            <person name="Mackey A.J."/>
            <person name="Waterhouse R.M."/>
            <person name="Wyder S."/>
            <person name="Zdobnov E.M."/>
            <person name="Zdobnov E.M."/>
            <person name="Wyder S."/>
            <person name="Kriventseva E.V."/>
            <person name="Kadowaki T."/>
            <person name="Bork P."/>
            <person name="Aranda M."/>
            <person name="Bao R."/>
            <person name="Beermann A."/>
            <person name="Berns N."/>
            <person name="Bolognesi R."/>
            <person name="Bonneton F."/>
            <person name="Bopp D."/>
            <person name="Brown S.J."/>
            <person name="Bucher G."/>
            <person name="Butts T."/>
            <person name="Chaumot A."/>
            <person name="Denell R.E."/>
            <person name="Ferrier D.E."/>
            <person name="Friedrich M."/>
            <person name="Gordon C.M."/>
            <person name="Jindra M."/>
            <person name="Klingler M."/>
            <person name="Lan Q."/>
            <person name="Lattorff H.M."/>
            <person name="Laudet V."/>
            <person name="von Levetsow C."/>
            <person name="Liu Z."/>
            <person name="Lutz R."/>
            <person name="Lynch J.A."/>
            <person name="da Fonseca R.N."/>
            <person name="Posnien N."/>
            <person name="Reuter R."/>
            <person name="Roth S."/>
            <person name="Savard J."/>
            <person name="Schinko J.B."/>
            <person name="Schmitt C."/>
            <person name="Schoppmeier M."/>
            <person name="Schroder R."/>
            <person name="Shippy T.D."/>
            <person name="Simonnet F."/>
            <person name="Marques-Souza H."/>
            <person name="Tautz D."/>
            <person name="Tomoyasu Y."/>
            <person name="Trauner J."/>
            <person name="Van der Zee M."/>
            <person name="Vervoort M."/>
            <person name="Wittkopp N."/>
            <person name="Wimmer E.A."/>
            <person name="Yang X."/>
            <person name="Jones A.K."/>
            <person name="Sattelle D.B."/>
            <person name="Ebert P.R."/>
            <person name="Nelson D."/>
            <person name="Scott J.G."/>
            <person name="Beeman R.W."/>
            <person name="Muthukrishnan S."/>
            <person name="Kramer K.J."/>
            <person name="Arakane Y."/>
            <person name="Beeman R.W."/>
            <person name="Zhu Q."/>
            <person name="Hogenkamp D."/>
            <person name="Dixit R."/>
            <person name="Oppert B."/>
            <person name="Jiang H."/>
            <person name="Zou Z."/>
            <person name="Marshall J."/>
            <person name="Elpidina E."/>
            <person name="Vinokurov K."/>
            <person name="Oppert C."/>
            <person name="Zou Z."/>
            <person name="Evans J."/>
            <person name="Lu Z."/>
            <person name="Zhao P."/>
            <person name="Sumathipala N."/>
            <person name="Altincicek B."/>
            <person name="Vilcinskas A."/>
            <person name="Williams M."/>
            <person name="Hultmark D."/>
            <person name="Hetru C."/>
            <person name="Jiang H."/>
            <person name="Grimmelikhuijzen C.J."/>
            <person name="Hauser F."/>
            <person name="Cazzamali G."/>
            <person name="Williamson M."/>
            <person name="Park Y."/>
            <person name="Li B."/>
            <person name="Tanaka Y."/>
            <person name="Predel R."/>
            <person name="Neupert S."/>
            <person name="Schachtner J."/>
            <person name="Verleyen P."/>
            <person name="Raible F."/>
            <person name="Bork P."/>
            <person name="Friedrich M."/>
            <person name="Walden K.K."/>
            <person name="Robertson H.M."/>
            <person name="Angeli S."/>
            <person name="Foret S."/>
            <person name="Bucher G."/>
            <person name="Schuetz S."/>
            <person name="Maleszka R."/>
            <person name="Wimmer E.A."/>
            <person name="Beeman R.W."/>
            <person name="Lorenzen M."/>
            <person name="Tomoyasu Y."/>
            <person name="Miller S.C."/>
            <person name="Grossmann D."/>
            <person name="Bucher G."/>
        </authorList>
    </citation>
    <scope>NUCLEOTIDE SEQUENCE [LARGE SCALE GENOMIC DNA]</scope>
    <source>
        <strain evidence="5 6">Georgia GA2</strain>
    </source>
</reference>
<dbReference type="InterPro" id="IPR008197">
    <property type="entry name" value="WAP_dom"/>
</dbReference>
<dbReference type="SUPFAM" id="SSF57256">
    <property type="entry name" value="Elafin-like"/>
    <property type="match status" value="1"/>
</dbReference>
<feature type="domain" description="Fibronectin type-III" evidence="3">
    <location>
        <begin position="123"/>
        <end position="226"/>
    </location>
</feature>
<dbReference type="InterPro" id="IPR036116">
    <property type="entry name" value="FN3_sf"/>
</dbReference>
<dbReference type="OrthoDB" id="9985779at2759"/>
<name>A0A139WM55_TRICA</name>
<dbReference type="SMART" id="SM00217">
    <property type="entry name" value="WAP"/>
    <property type="match status" value="1"/>
</dbReference>
<protein>
    <submittedName>
        <fullName evidence="5">Anosmin-1-like Protein</fullName>
    </submittedName>
</protein>
<evidence type="ECO:0000256" key="2">
    <source>
        <dbReference type="SAM" id="SignalP"/>
    </source>
</evidence>
<sequence length="466" mass="52441">MALSTVLLVVLVLVREPRGFFDAVDALGARYEHDALASARCRASCWHQTNKNSCVKSCLAAPFNKPGRCPQNEKTLSPFDAVCLKTCTQDNQCSNLKKCCRHSCGVTCQHPEELLSAVGIPPIPQDLKLTEGLKKRTVHIEWNPGQPTPGVVLYLLEERHHTGRNFFGEDLSDWSQCGQTNKTSHILRNFVKPARWYQFRVAAVNENGTKGFSNISPTFSVSARPRPPRAPQNVTVSPLSSDSNGTLSGELHWAPPLSELPIQKYKVFWSRRLHGDKALNSVLVNQRVVSKEETTFLLQNLQPNSLYFLQIQALAQYGNSRLKGEKSGLVLNTTNYMNVTHNLVSTKPPIRNKIQDLQVLKIYWAQNSLKAKIIWKPGKDSSKYAVSLWAWPCHKNSKSRNHFKLAVTTKMSHYVLTDLEFECRYRVSVKSISEEGIKSAEDTSITFLIPSCSEFKKTNRKAKCTN</sequence>
<dbReference type="InterPro" id="IPR036645">
    <property type="entry name" value="Elafin-like_sf"/>
</dbReference>
<dbReference type="PANTHER" id="PTHR14131:SF5">
    <property type="entry name" value="ANOSMIN-1"/>
    <property type="match status" value="1"/>
</dbReference>
<dbReference type="InterPro" id="IPR042447">
    <property type="entry name" value="Anosmin-1"/>
</dbReference>
<dbReference type="CDD" id="cd00199">
    <property type="entry name" value="WAP"/>
    <property type="match status" value="1"/>
</dbReference>
<evidence type="ECO:0000259" key="3">
    <source>
        <dbReference type="PROSITE" id="PS50853"/>
    </source>
</evidence>
<dbReference type="PROSITE" id="PS50853">
    <property type="entry name" value="FN3"/>
    <property type="match status" value="2"/>
</dbReference>
<dbReference type="Gene3D" id="2.60.40.10">
    <property type="entry name" value="Immunoglobulins"/>
    <property type="match status" value="2"/>
</dbReference>
<dbReference type="PROSITE" id="PS51390">
    <property type="entry name" value="WAP"/>
    <property type="match status" value="1"/>
</dbReference>
<dbReference type="InParanoid" id="A0A139WM55"/>
<feature type="compositionally biased region" description="Polar residues" evidence="1">
    <location>
        <begin position="232"/>
        <end position="241"/>
    </location>
</feature>
<feature type="region of interest" description="Disordered" evidence="1">
    <location>
        <begin position="220"/>
        <end position="241"/>
    </location>
</feature>
<dbReference type="GO" id="GO:0005576">
    <property type="term" value="C:extracellular region"/>
    <property type="evidence" value="ECO:0007669"/>
    <property type="project" value="InterPro"/>
</dbReference>
<dbReference type="SMART" id="SM00060">
    <property type="entry name" value="FN3"/>
    <property type="match status" value="3"/>
</dbReference>
<evidence type="ECO:0000313" key="5">
    <source>
        <dbReference type="EMBL" id="KYB29099.1"/>
    </source>
</evidence>
<dbReference type="KEGG" id="tca:663324"/>
<dbReference type="CDD" id="cd00063">
    <property type="entry name" value="FN3"/>
    <property type="match status" value="2"/>
</dbReference>
<dbReference type="Gene3D" id="4.10.75.10">
    <property type="entry name" value="Elafin-like"/>
    <property type="match status" value="1"/>
</dbReference>
<evidence type="ECO:0000259" key="4">
    <source>
        <dbReference type="PROSITE" id="PS51390"/>
    </source>
</evidence>
<dbReference type="InterPro" id="IPR013783">
    <property type="entry name" value="Ig-like_fold"/>
</dbReference>
<dbReference type="PRINTS" id="PR00003">
    <property type="entry name" value="4DISULPHCORE"/>
</dbReference>
<keyword evidence="2" id="KW-0732">Signal</keyword>
<feature type="domain" description="WAP" evidence="4">
    <location>
        <begin position="62"/>
        <end position="112"/>
    </location>
</feature>
<keyword evidence="6" id="KW-1185">Reference proteome</keyword>
<accession>A0A139WM55</accession>
<dbReference type="OMA" id="RPHLKHH"/>
<dbReference type="PANTHER" id="PTHR14131">
    <property type="entry name" value="ANOSMIN"/>
    <property type="match status" value="1"/>
</dbReference>
<feature type="signal peptide" evidence="2">
    <location>
        <begin position="1"/>
        <end position="19"/>
    </location>
</feature>
<dbReference type="InterPro" id="IPR003961">
    <property type="entry name" value="FN3_dom"/>
</dbReference>
<feature type="domain" description="Fibronectin type-III" evidence="3">
    <location>
        <begin position="230"/>
        <end position="337"/>
    </location>
</feature>
<dbReference type="Pfam" id="PF00095">
    <property type="entry name" value="WAP"/>
    <property type="match status" value="1"/>
</dbReference>
<dbReference type="Proteomes" id="UP000007266">
    <property type="component" value="Linkage group 2"/>
</dbReference>
<gene>
    <name evidence="5" type="primary">AUGUSTUS-3.0.2_30989</name>
    <name evidence="5" type="ORF">TcasGA2_TC030989</name>
</gene>